<dbReference type="EMBL" id="CP021121">
    <property type="protein sequence ID" value="ARQ72559.1"/>
    <property type="molecule type" value="Genomic_DNA"/>
</dbReference>
<dbReference type="OrthoDB" id="9796523at2"/>
<gene>
    <name evidence="2" type="ORF">CAG99_21795</name>
</gene>
<sequence>MVVTEGTRTEPQYFDGLCAHVRATATQVVSVRTVGVGRDPVRVVREAEQRRAEEQRKGDPFDEVWCVVDVDEHRNLEQALALAGKRGVATAVSNPCFEIWVLWHYEDCVAACTQEELRRRLKRHGFSDKNVPRNFPYAAYPDALRRAESPPRCEGNQAPNPSSGVHRGVRAICP</sequence>
<feature type="region of interest" description="Disordered" evidence="1">
    <location>
        <begin position="147"/>
        <end position="174"/>
    </location>
</feature>
<keyword evidence="3" id="KW-1185">Reference proteome</keyword>
<evidence type="ECO:0008006" key="4">
    <source>
        <dbReference type="Google" id="ProtNLM"/>
    </source>
</evidence>
<evidence type="ECO:0000313" key="3">
    <source>
        <dbReference type="Proteomes" id="UP000194218"/>
    </source>
</evidence>
<dbReference type="KEGG" id="smao:CAG99_21795"/>
<proteinExistence type="predicted"/>
<evidence type="ECO:0000256" key="1">
    <source>
        <dbReference type="SAM" id="MobiDB-lite"/>
    </source>
</evidence>
<dbReference type="Pfam" id="PF13707">
    <property type="entry name" value="RloB"/>
    <property type="match status" value="1"/>
</dbReference>
<dbReference type="AlphaFoldDB" id="A0A1W7D6N4"/>
<protein>
    <recommendedName>
        <fullName evidence="4">RloB-like protein</fullName>
    </recommendedName>
</protein>
<accession>A0A1W7D6N4</accession>
<dbReference type="InterPro" id="IPR025591">
    <property type="entry name" value="RloB"/>
</dbReference>
<name>A0A1W7D6N4_9ACTN</name>
<evidence type="ECO:0000313" key="2">
    <source>
        <dbReference type="EMBL" id="ARQ72559.1"/>
    </source>
</evidence>
<dbReference type="Proteomes" id="UP000194218">
    <property type="component" value="Chromosome"/>
</dbReference>
<organism evidence="2 3">
    <name type="scientific">Streptomyces marincola</name>
    <dbReference type="NCBI Taxonomy" id="2878388"/>
    <lineage>
        <taxon>Bacteria</taxon>
        <taxon>Bacillati</taxon>
        <taxon>Actinomycetota</taxon>
        <taxon>Actinomycetes</taxon>
        <taxon>Kitasatosporales</taxon>
        <taxon>Streptomycetaceae</taxon>
        <taxon>Streptomyces</taxon>
    </lineage>
</organism>
<reference evidence="2 3" key="1">
    <citation type="submission" date="2017-05" db="EMBL/GenBank/DDBJ databases">
        <title>Complete genome sequence of Streptomyces sp. SCSIO 03032 revealed the diverse biosynthetic pathways for its bioactive secondary metabolites.</title>
        <authorList>
            <person name="Ma L."/>
            <person name="Zhu Y."/>
            <person name="Zhang W."/>
            <person name="Zhang G."/>
            <person name="Tian X."/>
            <person name="Zhang S."/>
            <person name="Zhang C."/>
        </authorList>
    </citation>
    <scope>NUCLEOTIDE SEQUENCE [LARGE SCALE GENOMIC DNA]</scope>
    <source>
        <strain evidence="2 3">SCSIO 03032</strain>
    </source>
</reference>